<proteinExistence type="predicted"/>
<evidence type="ECO:0000313" key="1">
    <source>
        <dbReference type="EMBL" id="RNA06029.1"/>
    </source>
</evidence>
<reference evidence="1 2" key="1">
    <citation type="journal article" date="2018" name="Sci. Rep.">
        <title>Genomic signatures of local adaptation to the degree of environmental predictability in rotifers.</title>
        <authorList>
            <person name="Franch-Gras L."/>
            <person name="Hahn C."/>
            <person name="Garcia-Roger E.M."/>
            <person name="Carmona M.J."/>
            <person name="Serra M."/>
            <person name="Gomez A."/>
        </authorList>
    </citation>
    <scope>NUCLEOTIDE SEQUENCE [LARGE SCALE GENOMIC DNA]</scope>
    <source>
        <strain evidence="1">HYR1</strain>
    </source>
</reference>
<protein>
    <submittedName>
        <fullName evidence="1">Uncharacterized protein</fullName>
    </submittedName>
</protein>
<keyword evidence="2" id="KW-1185">Reference proteome</keyword>
<comment type="caution">
    <text evidence="1">The sequence shown here is derived from an EMBL/GenBank/DDBJ whole genome shotgun (WGS) entry which is preliminary data.</text>
</comment>
<evidence type="ECO:0000313" key="2">
    <source>
        <dbReference type="Proteomes" id="UP000276133"/>
    </source>
</evidence>
<dbReference type="Proteomes" id="UP000276133">
    <property type="component" value="Unassembled WGS sequence"/>
</dbReference>
<dbReference type="EMBL" id="REGN01007517">
    <property type="protein sequence ID" value="RNA06029.1"/>
    <property type="molecule type" value="Genomic_DNA"/>
</dbReference>
<organism evidence="1 2">
    <name type="scientific">Brachionus plicatilis</name>
    <name type="common">Marine rotifer</name>
    <name type="synonym">Brachionus muelleri</name>
    <dbReference type="NCBI Taxonomy" id="10195"/>
    <lineage>
        <taxon>Eukaryota</taxon>
        <taxon>Metazoa</taxon>
        <taxon>Spiralia</taxon>
        <taxon>Gnathifera</taxon>
        <taxon>Rotifera</taxon>
        <taxon>Eurotatoria</taxon>
        <taxon>Monogononta</taxon>
        <taxon>Pseudotrocha</taxon>
        <taxon>Ploima</taxon>
        <taxon>Brachionidae</taxon>
        <taxon>Brachionus</taxon>
    </lineage>
</organism>
<sequence length="69" mass="7944">MNILKNETNCAYGYFNLRSKNHAIKIEKVNYHLLRNASFGIVNFGSTESSSWPFFDGRKVSYHLAKTIT</sequence>
<name>A0A3M7Q491_BRAPC</name>
<accession>A0A3M7Q491</accession>
<dbReference type="AlphaFoldDB" id="A0A3M7Q491"/>
<gene>
    <name evidence="1" type="ORF">BpHYR1_007730</name>
</gene>